<dbReference type="InterPro" id="IPR036388">
    <property type="entry name" value="WH-like_DNA-bd_sf"/>
</dbReference>
<evidence type="ECO:0000256" key="1">
    <source>
        <dbReference type="ARBA" id="ARBA00009437"/>
    </source>
</evidence>
<dbReference type="RefSeq" id="WP_038620032.1">
    <property type="nucleotide sequence ID" value="NZ_CP009553.3"/>
</dbReference>
<dbReference type="SUPFAM" id="SSF46785">
    <property type="entry name" value="Winged helix' DNA-binding domain"/>
    <property type="match status" value="1"/>
</dbReference>
<dbReference type="Gene3D" id="3.40.190.10">
    <property type="entry name" value="Periplasmic binding protein-like II"/>
    <property type="match status" value="2"/>
</dbReference>
<dbReference type="Proteomes" id="UP000254573">
    <property type="component" value="Unassembled WGS sequence"/>
</dbReference>
<dbReference type="PRINTS" id="PR00039">
    <property type="entry name" value="HTHLYSR"/>
</dbReference>
<organism evidence="6 7">
    <name type="scientific">Pandoraea pnomenusa</name>
    <dbReference type="NCBI Taxonomy" id="93220"/>
    <lineage>
        <taxon>Bacteria</taxon>
        <taxon>Pseudomonadati</taxon>
        <taxon>Pseudomonadota</taxon>
        <taxon>Betaproteobacteria</taxon>
        <taxon>Burkholderiales</taxon>
        <taxon>Burkholderiaceae</taxon>
        <taxon>Pandoraea</taxon>
    </lineage>
</organism>
<name>A0A378YUS6_9BURK</name>
<dbReference type="InterPro" id="IPR036390">
    <property type="entry name" value="WH_DNA-bd_sf"/>
</dbReference>
<reference evidence="6 7" key="1">
    <citation type="submission" date="2018-06" db="EMBL/GenBank/DDBJ databases">
        <authorList>
            <consortium name="Pathogen Informatics"/>
            <person name="Doyle S."/>
        </authorList>
    </citation>
    <scope>NUCLEOTIDE SEQUENCE [LARGE SCALE GENOMIC DNA]</scope>
    <source>
        <strain evidence="6 7">NCTC13160</strain>
    </source>
</reference>
<dbReference type="CDD" id="cd05466">
    <property type="entry name" value="PBP2_LTTR_substrate"/>
    <property type="match status" value="1"/>
</dbReference>
<keyword evidence="2" id="KW-0805">Transcription regulation</keyword>
<dbReference type="Pfam" id="PF03466">
    <property type="entry name" value="LysR_substrate"/>
    <property type="match status" value="1"/>
</dbReference>
<evidence type="ECO:0000313" key="7">
    <source>
        <dbReference type="Proteomes" id="UP000254573"/>
    </source>
</evidence>
<dbReference type="InterPro" id="IPR000847">
    <property type="entry name" value="LysR_HTH_N"/>
</dbReference>
<dbReference type="GO" id="GO:0000976">
    <property type="term" value="F:transcription cis-regulatory region binding"/>
    <property type="evidence" value="ECO:0007669"/>
    <property type="project" value="TreeGrafter"/>
</dbReference>
<dbReference type="SUPFAM" id="SSF53850">
    <property type="entry name" value="Periplasmic binding protein-like II"/>
    <property type="match status" value="1"/>
</dbReference>
<comment type="similarity">
    <text evidence="1">Belongs to the LysR transcriptional regulatory family.</text>
</comment>
<evidence type="ECO:0000256" key="4">
    <source>
        <dbReference type="ARBA" id="ARBA00023163"/>
    </source>
</evidence>
<sequence length="306" mass="34361">MSRLNLTNLETVCCIARAGTFSAAAERLNASQPTVTGRVRELEQSLGIQFFRKRGRNMELTEEGRQFIERVEPLVIKLEEAVSTHADTASARGTLRLGIGIVTMTWFGEVLAQLRRDMPLVQYDIDTDLSMNMLHKLESGKLDLAVIAGRVDHPVLATSRLAPEELRWLMGVRTADEDSAQSADIASCMNERPLWFVSRPSEFFPRSLETLRRHGASLSNVNTCSNMMSMLQMIEWTGGIGLVASALAKPLLEAARVKDLSADLPPEHYDLTLAYRTDERQSIVRQVVDRIVEYDALHRNARRPLR</sequence>
<dbReference type="InterPro" id="IPR005119">
    <property type="entry name" value="LysR_subst-bd"/>
</dbReference>
<evidence type="ECO:0000256" key="3">
    <source>
        <dbReference type="ARBA" id="ARBA00023125"/>
    </source>
</evidence>
<dbReference type="GO" id="GO:0003700">
    <property type="term" value="F:DNA-binding transcription factor activity"/>
    <property type="evidence" value="ECO:0007669"/>
    <property type="project" value="InterPro"/>
</dbReference>
<evidence type="ECO:0000259" key="5">
    <source>
        <dbReference type="PROSITE" id="PS50931"/>
    </source>
</evidence>
<dbReference type="Gene3D" id="1.10.10.10">
    <property type="entry name" value="Winged helix-like DNA-binding domain superfamily/Winged helix DNA-binding domain"/>
    <property type="match status" value="1"/>
</dbReference>
<keyword evidence="4" id="KW-0804">Transcription</keyword>
<dbReference type="Pfam" id="PF00126">
    <property type="entry name" value="HTH_1"/>
    <property type="match status" value="1"/>
</dbReference>
<keyword evidence="3" id="KW-0238">DNA-binding</keyword>
<dbReference type="AlphaFoldDB" id="A0A378YUS6"/>
<dbReference type="PANTHER" id="PTHR30126:SF40">
    <property type="entry name" value="HTH-TYPE TRANSCRIPTIONAL REGULATOR GLTR"/>
    <property type="match status" value="1"/>
</dbReference>
<dbReference type="EMBL" id="UGSG01000001">
    <property type="protein sequence ID" value="SUA80523.1"/>
    <property type="molecule type" value="Genomic_DNA"/>
</dbReference>
<dbReference type="STRING" id="93220.A6P55_16115"/>
<gene>
    <name evidence="6" type="primary">gltR_3</name>
    <name evidence="6" type="ORF">NCTC13160_03787</name>
</gene>
<evidence type="ECO:0000256" key="2">
    <source>
        <dbReference type="ARBA" id="ARBA00023015"/>
    </source>
</evidence>
<evidence type="ECO:0000313" key="6">
    <source>
        <dbReference type="EMBL" id="SUA80523.1"/>
    </source>
</evidence>
<protein>
    <submittedName>
        <fullName evidence="6">HTH-type transcriptional regulator gltR</fullName>
    </submittedName>
</protein>
<accession>A0A378YUS6</accession>
<feature type="domain" description="HTH lysR-type" evidence="5">
    <location>
        <begin position="4"/>
        <end position="61"/>
    </location>
</feature>
<dbReference type="PROSITE" id="PS50931">
    <property type="entry name" value="HTH_LYSR"/>
    <property type="match status" value="1"/>
</dbReference>
<proteinExistence type="inferred from homology"/>
<dbReference type="KEGG" id="ppnm:LV28_19185"/>
<dbReference type="PANTHER" id="PTHR30126">
    <property type="entry name" value="HTH-TYPE TRANSCRIPTIONAL REGULATOR"/>
    <property type="match status" value="1"/>
</dbReference>
<dbReference type="OrthoDB" id="9786526at2"/>